<dbReference type="EMBL" id="JAVDRP010000012">
    <property type="protein sequence ID" value="MDR6411689.1"/>
    <property type="molecule type" value="Genomic_DNA"/>
</dbReference>
<dbReference type="Proteomes" id="UP000184395">
    <property type="component" value="Unassembled WGS sequence"/>
</dbReference>
<dbReference type="Proteomes" id="UP001264340">
    <property type="component" value="Unassembled WGS sequence"/>
</dbReference>
<evidence type="ECO:0000313" key="3">
    <source>
        <dbReference type="Proteomes" id="UP000184395"/>
    </source>
</evidence>
<dbReference type="InterPro" id="IPR025293">
    <property type="entry name" value="YfiR/HmsC-like"/>
</dbReference>
<sequence>MGPTRNVCLAMAVLPWWLLMPLWCVGQVQDVALKAAYIYNFALFTTWPASAAPAASFNVCATRGKPLWNSLQKLDGKIIDGRPWTTVDSAASPRPGKCDITVLPEGAPAPPSCGQASALLVSDGGLSGRSSAAITLVTEDEHVRFDIDTQEAAHCGLKFSSKLLRLARNVQ</sequence>
<name>A0A1M6Y5E4_9BURK</name>
<dbReference type="RefSeq" id="WP_083083769.1">
    <property type="nucleotide sequence ID" value="NZ_CADFGY010000033.1"/>
</dbReference>
<evidence type="ECO:0000313" key="1">
    <source>
        <dbReference type="EMBL" id="MDR6411689.1"/>
    </source>
</evidence>
<evidence type="ECO:0000313" key="2">
    <source>
        <dbReference type="EMBL" id="SHL13388.1"/>
    </source>
</evidence>
<organism evidence="2 3">
    <name type="scientific">Paraburkholderia terricola</name>
    <dbReference type="NCBI Taxonomy" id="169427"/>
    <lineage>
        <taxon>Bacteria</taxon>
        <taxon>Pseudomonadati</taxon>
        <taxon>Pseudomonadota</taxon>
        <taxon>Betaproteobacteria</taxon>
        <taxon>Burkholderiales</taxon>
        <taxon>Burkholderiaceae</taxon>
        <taxon>Paraburkholderia</taxon>
    </lineage>
</organism>
<dbReference type="AlphaFoldDB" id="A0A1M6Y5E4"/>
<accession>A0A1M6Y5E4</accession>
<dbReference type="EMBL" id="FRAB01000064">
    <property type="protein sequence ID" value="SHL13388.1"/>
    <property type="molecule type" value="Genomic_DNA"/>
</dbReference>
<gene>
    <name evidence="1" type="ORF">J2804_005123</name>
    <name evidence="2" type="ORF">SAMN05192548_10649</name>
</gene>
<evidence type="ECO:0000313" key="4">
    <source>
        <dbReference type="Proteomes" id="UP001264340"/>
    </source>
</evidence>
<proteinExistence type="predicted"/>
<keyword evidence="4" id="KW-1185">Reference proteome</keyword>
<dbReference type="OrthoDB" id="8527941at2"/>
<reference evidence="1 4" key="2">
    <citation type="submission" date="2023-07" db="EMBL/GenBank/DDBJ databases">
        <title>Sorghum-associated microbial communities from plants grown in Nebraska, USA.</title>
        <authorList>
            <person name="Schachtman D."/>
        </authorList>
    </citation>
    <scope>NUCLEOTIDE SEQUENCE [LARGE SCALE GENOMIC DNA]</scope>
    <source>
        <strain evidence="1 4">DS1316</strain>
    </source>
</reference>
<dbReference type="Pfam" id="PF13689">
    <property type="entry name" value="DUF4154"/>
    <property type="match status" value="1"/>
</dbReference>
<dbReference type="STRING" id="169427.SAMN05192548_10649"/>
<protein>
    <recommendedName>
        <fullName evidence="5">YfiR family protein</fullName>
    </recommendedName>
</protein>
<reference evidence="2 3" key="1">
    <citation type="submission" date="2016-11" db="EMBL/GenBank/DDBJ databases">
        <authorList>
            <person name="Jaros S."/>
            <person name="Januszkiewicz K."/>
            <person name="Wedrychowicz H."/>
        </authorList>
    </citation>
    <scope>NUCLEOTIDE SEQUENCE [LARGE SCALE GENOMIC DNA]</scope>
    <source>
        <strain evidence="2 3">LMG 20594</strain>
    </source>
</reference>
<evidence type="ECO:0008006" key="5">
    <source>
        <dbReference type="Google" id="ProtNLM"/>
    </source>
</evidence>